<evidence type="ECO:0000313" key="1">
    <source>
        <dbReference type="EMBL" id="CZF82773.1"/>
    </source>
</evidence>
<dbReference type="Pfam" id="PF24716">
    <property type="entry name" value="WapI"/>
    <property type="match status" value="1"/>
</dbReference>
<dbReference type="RefSeq" id="WP_062709664.1">
    <property type="nucleotide sequence ID" value="NZ_CAWRCI010000019.1"/>
</dbReference>
<dbReference type="EMBL" id="FIZY01000019">
    <property type="protein sequence ID" value="CZF82773.1"/>
    <property type="molecule type" value="Genomic_DNA"/>
</dbReference>
<sequence>MKIENGENFIELEVQLETDTALPSYGDALIGIVVSSNGYIGKNQVWVAKEELELFSASLRELEKHRKGEAVLNSMSPDELNLRIYAYDGVGHLAIEGTTGHQVAGSVSFNHSIQFGFIVEAEQIVRMASSAWSHRF</sequence>
<dbReference type="AlphaFoldDB" id="A0A128F7J6"/>
<evidence type="ECO:0000313" key="2">
    <source>
        <dbReference type="Proteomes" id="UP000073601"/>
    </source>
</evidence>
<name>A0A128F7J6_9GAMM</name>
<accession>A0A128F7J6</accession>
<protein>
    <submittedName>
        <fullName evidence="1">Uncharacterized protein</fullName>
    </submittedName>
</protein>
<dbReference type="InterPro" id="IPR056510">
    <property type="entry name" value="WapI"/>
</dbReference>
<dbReference type="OrthoDB" id="7061826at2"/>
<gene>
    <name evidence="1" type="ORF">GMA8713_02362</name>
</gene>
<reference evidence="2" key="1">
    <citation type="submission" date="2016-02" db="EMBL/GenBank/DDBJ databases">
        <authorList>
            <person name="Rodrigo-Torres Lidia"/>
            <person name="Arahal R.David."/>
        </authorList>
    </citation>
    <scope>NUCLEOTIDE SEQUENCE [LARGE SCALE GENOMIC DNA]</scope>
    <source>
        <strain evidence="2">CECT 8713</strain>
    </source>
</reference>
<proteinExistence type="predicted"/>
<dbReference type="Proteomes" id="UP000073601">
    <property type="component" value="Unassembled WGS sequence"/>
</dbReference>
<organism evidence="1 2">
    <name type="scientific">Grimontia marina</name>
    <dbReference type="NCBI Taxonomy" id="646534"/>
    <lineage>
        <taxon>Bacteria</taxon>
        <taxon>Pseudomonadati</taxon>
        <taxon>Pseudomonadota</taxon>
        <taxon>Gammaproteobacteria</taxon>
        <taxon>Vibrionales</taxon>
        <taxon>Vibrionaceae</taxon>
        <taxon>Grimontia</taxon>
    </lineage>
</organism>
<keyword evidence="2" id="KW-1185">Reference proteome</keyword>